<dbReference type="InterPro" id="IPR002885">
    <property type="entry name" value="PPR_rpt"/>
</dbReference>
<dbReference type="AlphaFoldDB" id="A0A9D4UNL2"/>
<evidence type="ECO:0000256" key="1">
    <source>
        <dbReference type="ARBA" id="ARBA00022737"/>
    </source>
</evidence>
<dbReference type="PANTHER" id="PTHR24015:SF548">
    <property type="entry name" value="OS08G0340900 PROTEIN"/>
    <property type="match status" value="1"/>
</dbReference>
<dbReference type="EMBL" id="JABFUD020000014">
    <property type="protein sequence ID" value="KAI5070752.1"/>
    <property type="molecule type" value="Genomic_DNA"/>
</dbReference>
<dbReference type="InterPro" id="IPR046960">
    <property type="entry name" value="PPR_At4g14850-like_plant"/>
</dbReference>
<name>A0A9D4UNL2_ADICA</name>
<dbReference type="Pfam" id="PF01535">
    <property type="entry name" value="PPR"/>
    <property type="match status" value="4"/>
</dbReference>
<feature type="repeat" description="PPR" evidence="2">
    <location>
        <begin position="98"/>
        <end position="132"/>
    </location>
</feature>
<dbReference type="GO" id="GO:0048731">
    <property type="term" value="P:system development"/>
    <property type="evidence" value="ECO:0007669"/>
    <property type="project" value="UniProtKB-ARBA"/>
</dbReference>
<dbReference type="GO" id="GO:0003723">
    <property type="term" value="F:RNA binding"/>
    <property type="evidence" value="ECO:0007669"/>
    <property type="project" value="InterPro"/>
</dbReference>
<dbReference type="FunFam" id="1.25.40.10:FF:000285">
    <property type="entry name" value="Pentatricopeptide repeat-containing protein, chloroplastic"/>
    <property type="match status" value="1"/>
</dbReference>
<evidence type="ECO:0000256" key="2">
    <source>
        <dbReference type="PROSITE-ProRule" id="PRU00708"/>
    </source>
</evidence>
<keyword evidence="1" id="KW-0677">Repeat</keyword>
<dbReference type="OrthoDB" id="185373at2759"/>
<organism evidence="3 4">
    <name type="scientific">Adiantum capillus-veneris</name>
    <name type="common">Maidenhair fern</name>
    <dbReference type="NCBI Taxonomy" id="13818"/>
    <lineage>
        <taxon>Eukaryota</taxon>
        <taxon>Viridiplantae</taxon>
        <taxon>Streptophyta</taxon>
        <taxon>Embryophyta</taxon>
        <taxon>Tracheophyta</taxon>
        <taxon>Polypodiopsida</taxon>
        <taxon>Polypodiidae</taxon>
        <taxon>Polypodiales</taxon>
        <taxon>Pteridineae</taxon>
        <taxon>Pteridaceae</taxon>
        <taxon>Vittarioideae</taxon>
        <taxon>Adiantum</taxon>
    </lineage>
</organism>
<dbReference type="PANTHER" id="PTHR24015">
    <property type="entry name" value="OS07G0578800 PROTEIN-RELATED"/>
    <property type="match status" value="1"/>
</dbReference>
<proteinExistence type="predicted"/>
<dbReference type="NCBIfam" id="TIGR00756">
    <property type="entry name" value="PPR"/>
    <property type="match status" value="6"/>
</dbReference>
<dbReference type="Pfam" id="PF13041">
    <property type="entry name" value="PPR_2"/>
    <property type="match status" value="6"/>
</dbReference>
<evidence type="ECO:0008006" key="5">
    <source>
        <dbReference type="Google" id="ProtNLM"/>
    </source>
</evidence>
<feature type="repeat" description="PPR" evidence="2">
    <location>
        <begin position="502"/>
        <end position="536"/>
    </location>
</feature>
<sequence length="767" mass="85427">MDAAAMLFLQTGNLVKVEDAPASMERMHRRSSLDTFVLSLEECRKTKDLTRAKRVHMDIKDSGLEAHSLVANPLVQLYAQCGSLPDAQQAFDRLLEPDEPSWTSLIVGYVKAGKYNQAFDLFDRMQVVAIEPRKHAYAALIKACSSRQWLDKGRRLHDDVVKNGFETENMIGNTLVDMYGKCNSVVEARDVFDELLDKSVVSWNALISGYADHGLAEEAFSCLEQMQSKGLVPDEVTFLCSLKACASIGAVQTGQRLHAEVAKEGFEHHLFLASSLIDMYAKRGFLVEAQEVLNELPSCCVVAWTALLGGYVEHGQPKKALECLAEIQRQGMSPTVVTFMSGLKACSALQALEKGQELHVEIITEGFEDHPIVNSNLVDMYAKSGRLVEAREVFDERSHQDIVSWTTLIAAYADNGHDKEALRCLDAMQQLGISPNVITIVCSLKACCNIGDIDRGRKLHTDIMIEQLEGNYFAINSLVCMYAKCGFLGEALELFEELRSPDVISWNAIIMGCVEQEENERALALYTQMLEQGLLPDNTTFVCMLKAVGNMETFEYGMKLHAQVFNFNQDQLTDVVFATALIDMYCKCGRMSRAQQVFDSSIATKDRILWTALLTGYAQQGSSNLVFQVYDNMRMGGLQPNAITFLSLLNVCSHSGLVDTAYEILQTMKNKYGIEPGIKHLNCVVDLLGRSGHFVQAVAVLEKLPVQPCYVIWSTLLCHCRNHSCAELAKYVFECALSDRELESAVFVVMSNMSGDFLPEDYEEDVN</sequence>
<dbReference type="SUPFAM" id="SSF48452">
    <property type="entry name" value="TPR-like"/>
    <property type="match status" value="1"/>
</dbReference>
<evidence type="ECO:0000313" key="4">
    <source>
        <dbReference type="Proteomes" id="UP000886520"/>
    </source>
</evidence>
<dbReference type="InterPro" id="IPR011990">
    <property type="entry name" value="TPR-like_helical_dom_sf"/>
</dbReference>
<protein>
    <recommendedName>
        <fullName evidence="5">Pentatricopeptide repeat-containing protein</fullName>
    </recommendedName>
</protein>
<dbReference type="FunFam" id="1.25.40.10:FF:000158">
    <property type="entry name" value="pentatricopeptide repeat-containing protein At2g33680"/>
    <property type="match status" value="1"/>
</dbReference>
<reference evidence="3" key="1">
    <citation type="submission" date="2021-01" db="EMBL/GenBank/DDBJ databases">
        <title>Adiantum capillus-veneris genome.</title>
        <authorList>
            <person name="Fang Y."/>
            <person name="Liao Q."/>
        </authorList>
    </citation>
    <scope>NUCLEOTIDE SEQUENCE</scope>
    <source>
        <strain evidence="3">H3</strain>
        <tissue evidence="3">Leaf</tissue>
    </source>
</reference>
<gene>
    <name evidence="3" type="ORF">GOP47_0015095</name>
</gene>
<feature type="repeat" description="PPR" evidence="2">
    <location>
        <begin position="300"/>
        <end position="334"/>
    </location>
</feature>
<dbReference type="Gene3D" id="1.25.40.10">
    <property type="entry name" value="Tetratricopeptide repeat domain"/>
    <property type="match status" value="5"/>
</dbReference>
<feature type="repeat" description="PPR" evidence="2">
    <location>
        <begin position="199"/>
        <end position="233"/>
    </location>
</feature>
<feature type="repeat" description="PPR" evidence="2">
    <location>
        <begin position="401"/>
        <end position="435"/>
    </location>
</feature>
<evidence type="ECO:0000313" key="3">
    <source>
        <dbReference type="EMBL" id="KAI5070752.1"/>
    </source>
</evidence>
<dbReference type="Proteomes" id="UP000886520">
    <property type="component" value="Chromosome 14"/>
</dbReference>
<dbReference type="PROSITE" id="PS51375">
    <property type="entry name" value="PPR"/>
    <property type="match status" value="6"/>
</dbReference>
<comment type="caution">
    <text evidence="3">The sequence shown here is derived from an EMBL/GenBank/DDBJ whole genome shotgun (WGS) entry which is preliminary data.</text>
</comment>
<feature type="repeat" description="PPR" evidence="2">
    <location>
        <begin position="606"/>
        <end position="640"/>
    </location>
</feature>
<accession>A0A9D4UNL2</accession>
<keyword evidence="4" id="KW-1185">Reference proteome</keyword>
<dbReference type="FunFam" id="1.25.40.10:FF:000344">
    <property type="entry name" value="Pentatricopeptide repeat-containing protein"/>
    <property type="match status" value="2"/>
</dbReference>
<dbReference type="GO" id="GO:0009451">
    <property type="term" value="P:RNA modification"/>
    <property type="evidence" value="ECO:0007669"/>
    <property type="project" value="InterPro"/>
</dbReference>